<protein>
    <submittedName>
        <fullName evidence="1">Uncharacterized protein</fullName>
    </submittedName>
</protein>
<dbReference type="Proteomes" id="UP000765509">
    <property type="component" value="Unassembled WGS sequence"/>
</dbReference>
<comment type="caution">
    <text evidence="1">The sequence shown here is derived from an EMBL/GenBank/DDBJ whole genome shotgun (WGS) entry which is preliminary data.</text>
</comment>
<dbReference type="AlphaFoldDB" id="A0A9Q3C195"/>
<proteinExistence type="predicted"/>
<organism evidence="1 2">
    <name type="scientific">Austropuccinia psidii MF-1</name>
    <dbReference type="NCBI Taxonomy" id="1389203"/>
    <lineage>
        <taxon>Eukaryota</taxon>
        <taxon>Fungi</taxon>
        <taxon>Dikarya</taxon>
        <taxon>Basidiomycota</taxon>
        <taxon>Pucciniomycotina</taxon>
        <taxon>Pucciniomycetes</taxon>
        <taxon>Pucciniales</taxon>
        <taxon>Sphaerophragmiaceae</taxon>
        <taxon>Austropuccinia</taxon>
    </lineage>
</organism>
<evidence type="ECO:0000313" key="2">
    <source>
        <dbReference type="Proteomes" id="UP000765509"/>
    </source>
</evidence>
<sequence length="120" mass="13675">MSTFYSHIFCFKLKATLISCPLVIDFQKKTDTMTQWIRPSNYDPAPFHDSQPLLPHQKTRLAFLWDQEIPNGQSTLNLWATSPHESTFNARNIITNKVVSSFKSLSTNTRLGGLLADDMV</sequence>
<dbReference type="OrthoDB" id="2801544at2759"/>
<evidence type="ECO:0000313" key="1">
    <source>
        <dbReference type="EMBL" id="MBW0474733.1"/>
    </source>
</evidence>
<name>A0A9Q3C195_9BASI</name>
<dbReference type="EMBL" id="AVOT02003839">
    <property type="protein sequence ID" value="MBW0474733.1"/>
    <property type="molecule type" value="Genomic_DNA"/>
</dbReference>
<keyword evidence="2" id="KW-1185">Reference proteome</keyword>
<accession>A0A9Q3C195</accession>
<gene>
    <name evidence="1" type="ORF">O181_014448</name>
</gene>
<reference evidence="1" key="1">
    <citation type="submission" date="2021-03" db="EMBL/GenBank/DDBJ databases">
        <title>Draft genome sequence of rust myrtle Austropuccinia psidii MF-1, a brazilian biotype.</title>
        <authorList>
            <person name="Quecine M.C."/>
            <person name="Pachon D.M.R."/>
            <person name="Bonatelli M.L."/>
            <person name="Correr F.H."/>
            <person name="Franceschini L.M."/>
            <person name="Leite T.F."/>
            <person name="Margarido G.R.A."/>
            <person name="Almeida C.A."/>
            <person name="Ferrarezi J.A."/>
            <person name="Labate C.A."/>
        </authorList>
    </citation>
    <scope>NUCLEOTIDE SEQUENCE</scope>
    <source>
        <strain evidence="1">MF-1</strain>
    </source>
</reference>